<dbReference type="RefSeq" id="WP_338008041.1">
    <property type="nucleotide sequence ID" value="NZ_JAOPKB010000007.1"/>
</dbReference>
<keyword evidence="2" id="KW-1185">Reference proteome</keyword>
<organism evidence="1 2">
    <name type="scientific">Natronoglomus mannanivorans</name>
    <dbReference type="NCBI Taxonomy" id="2979990"/>
    <lineage>
        <taxon>Archaea</taxon>
        <taxon>Methanobacteriati</taxon>
        <taxon>Methanobacteriota</taxon>
        <taxon>Stenosarchaea group</taxon>
        <taxon>Halobacteria</taxon>
        <taxon>Halobacteriales</taxon>
        <taxon>Natrialbaceae</taxon>
        <taxon>Natronoglomus</taxon>
    </lineage>
</organism>
<gene>
    <name evidence="1" type="ORF">OB955_12725</name>
</gene>
<evidence type="ECO:0000313" key="1">
    <source>
        <dbReference type="EMBL" id="MCU4973601.1"/>
    </source>
</evidence>
<evidence type="ECO:0000313" key="2">
    <source>
        <dbReference type="Proteomes" id="UP001320972"/>
    </source>
</evidence>
<proteinExistence type="predicted"/>
<reference evidence="1 2" key="1">
    <citation type="submission" date="2022-09" db="EMBL/GenBank/DDBJ databases">
        <title>Enrichment on poylsaccharides allowed isolation of novel metabolic and taxonomic groups of Haloarchaea.</title>
        <authorList>
            <person name="Sorokin D.Y."/>
            <person name="Elcheninov A.G."/>
            <person name="Khizhniak T.V."/>
            <person name="Kolganova T.V."/>
            <person name="Kublanov I.V."/>
        </authorList>
    </citation>
    <scope>NUCLEOTIDE SEQUENCE [LARGE SCALE GENOMIC DNA]</scope>
    <source>
        <strain evidence="1 2">AArc-m2/3/4</strain>
    </source>
</reference>
<evidence type="ECO:0008006" key="3">
    <source>
        <dbReference type="Google" id="ProtNLM"/>
    </source>
</evidence>
<dbReference type="EMBL" id="JAOPKB010000007">
    <property type="protein sequence ID" value="MCU4973601.1"/>
    <property type="molecule type" value="Genomic_DNA"/>
</dbReference>
<comment type="caution">
    <text evidence="1">The sequence shown here is derived from an EMBL/GenBank/DDBJ whole genome shotgun (WGS) entry which is preliminary data.</text>
</comment>
<name>A0ABT2QF97_9EURY</name>
<accession>A0ABT2QF97</accession>
<sequence length="63" mass="6922">MASDETTEYDDAVAVSDGPPRQMWVRVDIDGQPLTDEASDFPDETIHIVIDESENVTVSIDSP</sequence>
<protein>
    <recommendedName>
        <fullName evidence="3">Halobacterial output domain-containing protein</fullName>
    </recommendedName>
</protein>
<dbReference type="Proteomes" id="UP001320972">
    <property type="component" value="Unassembled WGS sequence"/>
</dbReference>